<evidence type="ECO:0000313" key="1">
    <source>
        <dbReference type="EMBL" id="OQW87799.1"/>
    </source>
</evidence>
<comment type="caution">
    <text evidence="1">The sequence shown here is derived from an EMBL/GenBank/DDBJ whole genome shotgun (WGS) entry which is preliminary data.</text>
</comment>
<dbReference type="SUPFAM" id="SSF52091">
    <property type="entry name" value="SpoIIaa-like"/>
    <property type="match status" value="1"/>
</dbReference>
<proteinExistence type="predicted"/>
<gene>
    <name evidence="1" type="ORF">BWK72_10800</name>
</gene>
<reference evidence="1 2" key="1">
    <citation type="submission" date="2017-01" db="EMBL/GenBank/DDBJ databases">
        <title>Novel large sulfur bacteria in the metagenomes of groundwater-fed chemosynthetic microbial mats in the Lake Huron basin.</title>
        <authorList>
            <person name="Sharrar A.M."/>
            <person name="Flood B.E."/>
            <person name="Bailey J.V."/>
            <person name="Jones D.S."/>
            <person name="Biddanda B."/>
            <person name="Ruberg S.A."/>
            <person name="Marcus D.N."/>
            <person name="Dick G.J."/>
        </authorList>
    </citation>
    <scope>NUCLEOTIDE SEQUENCE [LARGE SCALE GENOMIC DNA]</scope>
    <source>
        <strain evidence="1">A7</strain>
    </source>
</reference>
<evidence type="ECO:0000313" key="2">
    <source>
        <dbReference type="Proteomes" id="UP000192505"/>
    </source>
</evidence>
<name>A0A1W9KTS7_9BURK</name>
<accession>A0A1W9KTS7</accession>
<organism evidence="1 2">
    <name type="scientific">Rhodoferax ferrireducens</name>
    <dbReference type="NCBI Taxonomy" id="192843"/>
    <lineage>
        <taxon>Bacteria</taxon>
        <taxon>Pseudomonadati</taxon>
        <taxon>Pseudomonadota</taxon>
        <taxon>Betaproteobacteria</taxon>
        <taxon>Burkholderiales</taxon>
        <taxon>Comamonadaceae</taxon>
        <taxon>Rhodoferax</taxon>
    </lineage>
</organism>
<dbReference type="Proteomes" id="UP000192505">
    <property type="component" value="Unassembled WGS sequence"/>
</dbReference>
<dbReference type="EMBL" id="MTEI01000006">
    <property type="protein sequence ID" value="OQW87799.1"/>
    <property type="molecule type" value="Genomic_DNA"/>
</dbReference>
<sequence length="85" mass="9152">MTIYSAVETRDALLAWITEQGTQSDKLLEISAAQVREVDGSGLQLLASLAHIDQSWQLLNPSNALIEACKTLGLSAWLAQQTAIA</sequence>
<dbReference type="InterPro" id="IPR036513">
    <property type="entry name" value="STAS_dom_sf"/>
</dbReference>
<dbReference type="AlphaFoldDB" id="A0A1W9KTS7"/>
<evidence type="ECO:0008006" key="3">
    <source>
        <dbReference type="Google" id="ProtNLM"/>
    </source>
</evidence>
<protein>
    <recommendedName>
        <fullName evidence="3">STAS domain-containing protein</fullName>
    </recommendedName>
</protein>